<name>A0A1A8X700_PLAOA</name>
<proteinExistence type="predicted"/>
<gene>
    <name evidence="1" type="ORF">POVCU1_059640</name>
</gene>
<organism evidence="1 2">
    <name type="scientific">Plasmodium ovale curtisi</name>
    <dbReference type="NCBI Taxonomy" id="864141"/>
    <lineage>
        <taxon>Eukaryota</taxon>
        <taxon>Sar</taxon>
        <taxon>Alveolata</taxon>
        <taxon>Apicomplexa</taxon>
        <taxon>Aconoidasida</taxon>
        <taxon>Haemosporida</taxon>
        <taxon>Plasmodiidae</taxon>
        <taxon>Plasmodium</taxon>
        <taxon>Plasmodium (Plasmodium)</taxon>
    </lineage>
</organism>
<dbReference type="Proteomes" id="UP000078546">
    <property type="component" value="Unassembled WGS sequence"/>
</dbReference>
<accession>A0A1A8X700</accession>
<evidence type="ECO:0000313" key="2">
    <source>
        <dbReference type="Proteomes" id="UP000078546"/>
    </source>
</evidence>
<dbReference type="AlphaFoldDB" id="A0A1A8X700"/>
<sequence length="78" mass="9490">METEQLMLYATVIKYLEFVKDLSGQCNFTKYRYKHVNYLFRDSIVDYLNLNDDIICSDSFVSKYSNVRRYIQDVEYFL</sequence>
<dbReference type="EMBL" id="FLQV01001888">
    <property type="protein sequence ID" value="SBT00391.1"/>
    <property type="molecule type" value="Genomic_DNA"/>
</dbReference>
<protein>
    <submittedName>
        <fullName evidence="1">Uncharacterized protein</fullName>
    </submittedName>
</protein>
<reference evidence="2" key="1">
    <citation type="submission" date="2016-05" db="EMBL/GenBank/DDBJ databases">
        <authorList>
            <person name="Naeem Raeece"/>
        </authorList>
    </citation>
    <scope>NUCLEOTIDE SEQUENCE [LARGE SCALE GENOMIC DNA]</scope>
</reference>
<evidence type="ECO:0000313" key="1">
    <source>
        <dbReference type="EMBL" id="SBT00391.1"/>
    </source>
</evidence>